<dbReference type="Proteomes" id="UP000006727">
    <property type="component" value="Chromosome 6"/>
</dbReference>
<proteinExistence type="inferred from homology"/>
<reference evidence="3" key="3">
    <citation type="submission" date="2020-12" db="UniProtKB">
        <authorList>
            <consortium name="EnsemblPlants"/>
        </authorList>
    </citation>
    <scope>IDENTIFICATION</scope>
</reference>
<dbReference type="PANTHER" id="PTHR31985:SF312">
    <property type="entry name" value="AP2_ERF DOMAIN-CONTAINING PROTEIN"/>
    <property type="match status" value="1"/>
</dbReference>
<evidence type="ECO:0000313" key="2">
    <source>
        <dbReference type="EMBL" id="PNR53205.1"/>
    </source>
</evidence>
<dbReference type="EMBL" id="ABEU02000006">
    <property type="protein sequence ID" value="PNR53205.1"/>
    <property type="molecule type" value="Genomic_DNA"/>
</dbReference>
<dbReference type="GeneID" id="112283992"/>
<keyword evidence="4" id="KW-1185">Reference proteome</keyword>
<dbReference type="AlphaFoldDB" id="A9STG4"/>
<evidence type="ECO:0000313" key="4">
    <source>
        <dbReference type="Proteomes" id="UP000006727"/>
    </source>
</evidence>
<dbReference type="HOGENOM" id="CLU_087755_0_0_1"/>
<gene>
    <name evidence="3" type="primary">LOC112283992</name>
    <name evidence="2" type="ORF">PHYPA_009580</name>
</gene>
<dbReference type="RefSeq" id="XP_024379196.1">
    <property type="nucleotide sequence ID" value="XM_024523428.2"/>
</dbReference>
<dbReference type="PANTHER" id="PTHR31985">
    <property type="entry name" value="ETHYLENE-RESPONSIVE TRANSCRIPTION FACTOR ERF042-RELATED"/>
    <property type="match status" value="1"/>
</dbReference>
<evidence type="ECO:0000313" key="3">
    <source>
        <dbReference type="EnsemblPlants" id="PAC:32975755.CDS.1"/>
    </source>
</evidence>
<dbReference type="PaxDb" id="3218-PP1S117_19V6.1"/>
<accession>A9STG4</accession>
<evidence type="ECO:0008006" key="5">
    <source>
        <dbReference type="Google" id="ProtNLM"/>
    </source>
</evidence>
<protein>
    <recommendedName>
        <fullName evidence="5">AP2/ERF domain-containing protein</fullName>
    </recommendedName>
</protein>
<sequence length="186" mass="20230">MAARAHDAAVVCLKGPSAVELNFPSSIPPFLISQNPSSPKEIQVCALAAAAASIPQAAPLTIPSSSKGDSQVSELHVVDHATSPPLDKGPSNRVLVDYENAKAELKHSSNQFNLEDWIKGLGEMDPLAREPGKGFFFDHEMLKGVNEEDTVDLMRGFNEVERPFELVPSDDVDEELLYDVELWSFG</sequence>
<reference evidence="2 4" key="1">
    <citation type="journal article" date="2008" name="Science">
        <title>The Physcomitrella genome reveals evolutionary insights into the conquest of land by plants.</title>
        <authorList>
            <person name="Rensing S."/>
            <person name="Lang D."/>
            <person name="Zimmer A."/>
            <person name="Terry A."/>
            <person name="Salamov A."/>
            <person name="Shapiro H."/>
            <person name="Nishiyama T."/>
            <person name="Perroud P.-F."/>
            <person name="Lindquist E."/>
            <person name="Kamisugi Y."/>
            <person name="Tanahashi T."/>
            <person name="Sakakibara K."/>
            <person name="Fujita T."/>
            <person name="Oishi K."/>
            <person name="Shin-I T."/>
            <person name="Kuroki Y."/>
            <person name="Toyoda A."/>
            <person name="Suzuki Y."/>
            <person name="Hashimoto A."/>
            <person name="Yamaguchi K."/>
            <person name="Sugano A."/>
            <person name="Kohara Y."/>
            <person name="Fujiyama A."/>
            <person name="Anterola A."/>
            <person name="Aoki S."/>
            <person name="Ashton N."/>
            <person name="Barbazuk W.B."/>
            <person name="Barker E."/>
            <person name="Bennetzen J."/>
            <person name="Bezanilla M."/>
            <person name="Blankenship R."/>
            <person name="Cho S.H."/>
            <person name="Dutcher S."/>
            <person name="Estelle M."/>
            <person name="Fawcett J.A."/>
            <person name="Gundlach H."/>
            <person name="Hanada K."/>
            <person name="Heyl A."/>
            <person name="Hicks K.A."/>
            <person name="Hugh J."/>
            <person name="Lohr M."/>
            <person name="Mayer K."/>
            <person name="Melkozernov A."/>
            <person name="Murata T."/>
            <person name="Nelson D."/>
            <person name="Pils B."/>
            <person name="Prigge M."/>
            <person name="Reiss B."/>
            <person name="Renner T."/>
            <person name="Rombauts S."/>
            <person name="Rushton P."/>
            <person name="Sanderfoot A."/>
            <person name="Schween G."/>
            <person name="Shiu S.-H."/>
            <person name="Stueber K."/>
            <person name="Theodoulou F.L."/>
            <person name="Tu H."/>
            <person name="Van de Peer Y."/>
            <person name="Verrier P.J."/>
            <person name="Waters E."/>
            <person name="Wood A."/>
            <person name="Yang L."/>
            <person name="Cove D."/>
            <person name="Cuming A."/>
            <person name="Hasebe M."/>
            <person name="Lucas S."/>
            <person name="Mishler D.B."/>
            <person name="Reski R."/>
            <person name="Grigoriev I."/>
            <person name="Quatrano R.S."/>
            <person name="Boore J.L."/>
        </authorList>
    </citation>
    <scope>NUCLEOTIDE SEQUENCE [LARGE SCALE GENOMIC DNA]</scope>
    <source>
        <strain evidence="3 4">cv. Gransden 2004</strain>
    </source>
</reference>
<evidence type="ECO:0000256" key="1">
    <source>
        <dbReference type="ARBA" id="ARBA00024343"/>
    </source>
</evidence>
<name>A9STG4_PHYPA</name>
<dbReference type="Gramene" id="Pp3c6_28260V3.1">
    <property type="protein sequence ID" value="PAC:32975755.CDS.1"/>
    <property type="gene ID" value="Pp3c6_28260"/>
</dbReference>
<reference evidence="2 4" key="2">
    <citation type="journal article" date="2018" name="Plant J.">
        <title>The Physcomitrella patens chromosome-scale assembly reveals moss genome structure and evolution.</title>
        <authorList>
            <person name="Lang D."/>
            <person name="Ullrich K.K."/>
            <person name="Murat F."/>
            <person name="Fuchs J."/>
            <person name="Jenkins J."/>
            <person name="Haas F.B."/>
            <person name="Piednoel M."/>
            <person name="Gundlach H."/>
            <person name="Van Bel M."/>
            <person name="Meyberg R."/>
            <person name="Vives C."/>
            <person name="Morata J."/>
            <person name="Symeonidi A."/>
            <person name="Hiss M."/>
            <person name="Muchero W."/>
            <person name="Kamisugi Y."/>
            <person name="Saleh O."/>
            <person name="Blanc G."/>
            <person name="Decker E.L."/>
            <person name="van Gessel N."/>
            <person name="Grimwood J."/>
            <person name="Hayes R.D."/>
            <person name="Graham S.W."/>
            <person name="Gunter L.E."/>
            <person name="McDaniel S.F."/>
            <person name="Hoernstein S.N.W."/>
            <person name="Larsson A."/>
            <person name="Li F.W."/>
            <person name="Perroud P.F."/>
            <person name="Phillips J."/>
            <person name="Ranjan P."/>
            <person name="Rokshar D.S."/>
            <person name="Rothfels C.J."/>
            <person name="Schneider L."/>
            <person name="Shu S."/>
            <person name="Stevenson D.W."/>
            <person name="Thummler F."/>
            <person name="Tillich M."/>
            <person name="Villarreal Aguilar J.C."/>
            <person name="Widiez T."/>
            <person name="Wong G.K."/>
            <person name="Wymore A."/>
            <person name="Zhang Y."/>
            <person name="Zimmer A.D."/>
            <person name="Quatrano R.S."/>
            <person name="Mayer K.F.X."/>
            <person name="Goodstein D."/>
            <person name="Casacuberta J.M."/>
            <person name="Vandepoele K."/>
            <person name="Reski R."/>
            <person name="Cuming A.C."/>
            <person name="Tuskan G.A."/>
            <person name="Maumus F."/>
            <person name="Salse J."/>
            <person name="Schmutz J."/>
            <person name="Rensing S.A."/>
        </authorList>
    </citation>
    <scope>NUCLEOTIDE SEQUENCE [LARGE SCALE GENOMIC DNA]</scope>
    <source>
        <strain evidence="3 4">cv. Gransden 2004</strain>
    </source>
</reference>
<dbReference type="EnsemblPlants" id="Pp3c6_28260V3.1">
    <property type="protein sequence ID" value="PAC:32975755.CDS.1"/>
    <property type="gene ID" value="Pp3c6_28260"/>
</dbReference>
<organism evidence="2">
    <name type="scientific">Physcomitrium patens</name>
    <name type="common">Spreading-leaved earth moss</name>
    <name type="synonym">Physcomitrella patens</name>
    <dbReference type="NCBI Taxonomy" id="3218"/>
    <lineage>
        <taxon>Eukaryota</taxon>
        <taxon>Viridiplantae</taxon>
        <taxon>Streptophyta</taxon>
        <taxon>Embryophyta</taxon>
        <taxon>Bryophyta</taxon>
        <taxon>Bryophytina</taxon>
        <taxon>Bryopsida</taxon>
        <taxon>Funariidae</taxon>
        <taxon>Funariales</taxon>
        <taxon>Funariaceae</taxon>
        <taxon>Physcomitrium</taxon>
    </lineage>
</organism>
<dbReference type="InterPro" id="IPR051032">
    <property type="entry name" value="AP2/ERF_TF_ERF_subfamily"/>
</dbReference>
<comment type="similarity">
    <text evidence="1">Belongs to the AP2/ERF transcription factor family. ERF subfamily.</text>
</comment>